<feature type="region of interest" description="Disordered" evidence="1">
    <location>
        <begin position="242"/>
        <end position="288"/>
    </location>
</feature>
<protein>
    <recommendedName>
        <fullName evidence="2">Guanylate cyclase domain-containing protein</fullName>
    </recommendedName>
</protein>
<reference evidence="3 4" key="1">
    <citation type="submission" date="2019-06" db="EMBL/GenBank/DDBJ databases">
        <title>Sequencing the genomes of 1000 actinobacteria strains.</title>
        <authorList>
            <person name="Klenk H.-P."/>
        </authorList>
    </citation>
    <scope>NUCLEOTIDE SEQUENCE [LARGE SCALE GENOMIC DNA]</scope>
    <source>
        <strain evidence="3 4">DSM 44826</strain>
    </source>
</reference>
<gene>
    <name evidence="3" type="ORF">FHX73_114146</name>
</gene>
<dbReference type="EMBL" id="VIWT01000001">
    <property type="protein sequence ID" value="TWG00272.1"/>
    <property type="molecule type" value="Genomic_DNA"/>
</dbReference>
<evidence type="ECO:0000256" key="1">
    <source>
        <dbReference type="SAM" id="MobiDB-lite"/>
    </source>
</evidence>
<sequence>MGEQARFGFVINLDVQDSGRLPDPLRPAMRAELYRVTGDALQRAGIADAQVHREDRGDGILFVLAPTVPPQVVLGPWLEYLYQNLRHANRNARDVLRVRVGMHAGPVTADPHGRSGRAVDLACRLGNSEEAKRLLRTAPAAPLLVALSDSLHRDWVGEGVEWIEPEHYRAQAVRLPEGEQTAWFRLMGAPGKAPSAAPTGVEPPTAAVREEARSERGLEVIGDNHGSGVTVTAGAIGRVVQGGDADKEAPAVPPVTATRVRGDGHGSGISITAGSIGSISTNGEGGQP</sequence>
<feature type="compositionally biased region" description="Low complexity" evidence="1">
    <location>
        <begin position="268"/>
        <end position="280"/>
    </location>
</feature>
<dbReference type="AlphaFoldDB" id="A0A561ULN0"/>
<proteinExistence type="predicted"/>
<dbReference type="GO" id="GO:0004016">
    <property type="term" value="F:adenylate cyclase activity"/>
    <property type="evidence" value="ECO:0007669"/>
    <property type="project" value="UniProtKB-ARBA"/>
</dbReference>
<feature type="domain" description="Guanylate cyclase" evidence="2">
    <location>
        <begin position="96"/>
        <end position="126"/>
    </location>
</feature>
<accession>A0A561ULN0</accession>
<dbReference type="Gene3D" id="3.30.70.1230">
    <property type="entry name" value="Nucleotide cyclase"/>
    <property type="match status" value="1"/>
</dbReference>
<dbReference type="GO" id="GO:0009190">
    <property type="term" value="P:cyclic nucleotide biosynthetic process"/>
    <property type="evidence" value="ECO:0007669"/>
    <property type="project" value="InterPro"/>
</dbReference>
<evidence type="ECO:0000313" key="4">
    <source>
        <dbReference type="Proteomes" id="UP000317940"/>
    </source>
</evidence>
<dbReference type="InterPro" id="IPR001054">
    <property type="entry name" value="A/G_cyclase"/>
</dbReference>
<name>A0A561ULN0_9ACTN</name>
<comment type="caution">
    <text evidence="3">The sequence shown here is derived from an EMBL/GenBank/DDBJ whole genome shotgun (WGS) entry which is preliminary data.</text>
</comment>
<organism evidence="3 4">
    <name type="scientific">Kitasatospora viridis</name>
    <dbReference type="NCBI Taxonomy" id="281105"/>
    <lineage>
        <taxon>Bacteria</taxon>
        <taxon>Bacillati</taxon>
        <taxon>Actinomycetota</taxon>
        <taxon>Actinomycetes</taxon>
        <taxon>Kitasatosporales</taxon>
        <taxon>Streptomycetaceae</taxon>
        <taxon>Kitasatospora</taxon>
    </lineage>
</organism>
<dbReference type="Proteomes" id="UP000317940">
    <property type="component" value="Unassembled WGS sequence"/>
</dbReference>
<dbReference type="GO" id="GO:0035556">
    <property type="term" value="P:intracellular signal transduction"/>
    <property type="evidence" value="ECO:0007669"/>
    <property type="project" value="InterPro"/>
</dbReference>
<dbReference type="PROSITE" id="PS50125">
    <property type="entry name" value="GUANYLATE_CYCLASE_2"/>
    <property type="match status" value="1"/>
</dbReference>
<dbReference type="SUPFAM" id="SSF55073">
    <property type="entry name" value="Nucleotide cyclase"/>
    <property type="match status" value="1"/>
</dbReference>
<evidence type="ECO:0000313" key="3">
    <source>
        <dbReference type="EMBL" id="TWG00272.1"/>
    </source>
</evidence>
<dbReference type="InterPro" id="IPR029787">
    <property type="entry name" value="Nucleotide_cyclase"/>
</dbReference>
<keyword evidence="4" id="KW-1185">Reference proteome</keyword>
<evidence type="ECO:0000259" key="2">
    <source>
        <dbReference type="PROSITE" id="PS50125"/>
    </source>
</evidence>